<organism evidence="2 3">
    <name type="scientific">Oryzias melastigma</name>
    <name type="common">Marine medaka</name>
    <dbReference type="NCBI Taxonomy" id="30732"/>
    <lineage>
        <taxon>Eukaryota</taxon>
        <taxon>Metazoa</taxon>
        <taxon>Chordata</taxon>
        <taxon>Craniata</taxon>
        <taxon>Vertebrata</taxon>
        <taxon>Euteleostomi</taxon>
        <taxon>Actinopterygii</taxon>
        <taxon>Neopterygii</taxon>
        <taxon>Teleostei</taxon>
        <taxon>Neoteleostei</taxon>
        <taxon>Acanthomorphata</taxon>
        <taxon>Ovalentaria</taxon>
        <taxon>Atherinomorphae</taxon>
        <taxon>Beloniformes</taxon>
        <taxon>Adrianichthyidae</taxon>
        <taxon>Oryziinae</taxon>
        <taxon>Oryzias</taxon>
    </lineage>
</organism>
<dbReference type="Ensembl" id="ENSOMET00000028374.1">
    <property type="protein sequence ID" value="ENSOMEP00000019191.1"/>
    <property type="gene ID" value="ENSOMEG00000020994.1"/>
</dbReference>
<keyword evidence="1" id="KW-0812">Transmembrane</keyword>
<keyword evidence="3" id="KW-1185">Reference proteome</keyword>
<proteinExistence type="predicted"/>
<reference evidence="2" key="2">
    <citation type="submission" date="2025-09" db="UniProtKB">
        <authorList>
            <consortium name="Ensembl"/>
        </authorList>
    </citation>
    <scope>IDENTIFICATION</scope>
</reference>
<dbReference type="STRING" id="30732.ENSOMEP00000019191"/>
<reference evidence="2" key="1">
    <citation type="submission" date="2025-08" db="UniProtKB">
        <authorList>
            <consortium name="Ensembl"/>
        </authorList>
    </citation>
    <scope>IDENTIFICATION</scope>
</reference>
<accession>A0A3B3CNP0</accession>
<keyword evidence="1" id="KW-1133">Transmembrane helix</keyword>
<keyword evidence="1" id="KW-0472">Membrane</keyword>
<evidence type="ECO:0000256" key="1">
    <source>
        <dbReference type="SAM" id="Phobius"/>
    </source>
</evidence>
<dbReference type="Proteomes" id="UP000261560">
    <property type="component" value="Unplaced"/>
</dbReference>
<protein>
    <submittedName>
        <fullName evidence="2">Uncharacterized protein</fullName>
    </submittedName>
</protein>
<feature type="transmembrane region" description="Helical" evidence="1">
    <location>
        <begin position="79"/>
        <end position="100"/>
    </location>
</feature>
<evidence type="ECO:0000313" key="3">
    <source>
        <dbReference type="Proteomes" id="UP000261560"/>
    </source>
</evidence>
<dbReference type="PaxDb" id="30732-ENSOMEP00000019191"/>
<sequence length="112" mass="13188">MKKKTFLNHALLCVKHLDKLMKRLGDRIRNPSDLAELHVALVEYWNSEHLQNIMRLVRTMRGRCQAVIMANVRNTTNDMVNFCFFELSLSFVPILGIINIKLMKMVFLLIHY</sequence>
<name>A0A3B3CNP0_ORYME</name>
<dbReference type="AlphaFoldDB" id="A0A3B3CNP0"/>
<evidence type="ECO:0000313" key="2">
    <source>
        <dbReference type="Ensembl" id="ENSOMEP00000019191.1"/>
    </source>
</evidence>